<organism evidence="5 6">
    <name type="scientific">Pullulanibacillus camelliae</name>
    <dbReference type="NCBI Taxonomy" id="1707096"/>
    <lineage>
        <taxon>Bacteria</taxon>
        <taxon>Bacillati</taxon>
        <taxon>Bacillota</taxon>
        <taxon>Bacilli</taxon>
        <taxon>Bacillales</taxon>
        <taxon>Sporolactobacillaceae</taxon>
        <taxon>Pullulanibacillus</taxon>
    </lineage>
</organism>
<protein>
    <recommendedName>
        <fullName evidence="7">HTH domain-containing protein</fullName>
    </recommendedName>
</protein>
<keyword evidence="1" id="KW-0805">Transcription regulation</keyword>
<keyword evidence="2" id="KW-0804">Transcription</keyword>
<dbReference type="PANTHER" id="PTHR30185:SF9">
    <property type="entry name" value="MANNITOL-SPECIFIC PHOSPHOTRANSFERASE ENZYME IIA COMPONENT"/>
    <property type="match status" value="1"/>
</dbReference>
<reference evidence="5" key="1">
    <citation type="journal article" date="2014" name="Int. J. Syst. Evol. Microbiol.">
        <title>Complete genome sequence of Corynebacterium casei LMG S-19264T (=DSM 44701T), isolated from a smear-ripened cheese.</title>
        <authorList>
            <consortium name="US DOE Joint Genome Institute (JGI-PGF)"/>
            <person name="Walter F."/>
            <person name="Albersmeier A."/>
            <person name="Kalinowski J."/>
            <person name="Ruckert C."/>
        </authorList>
    </citation>
    <scope>NUCLEOTIDE SEQUENCE</scope>
    <source>
        <strain evidence="5">CGMCC 1.15371</strain>
    </source>
</reference>
<dbReference type="Pfam" id="PF08279">
    <property type="entry name" value="HTH_11"/>
    <property type="match status" value="1"/>
</dbReference>
<feature type="domain" description="Helix-turn-helix type 11" evidence="4">
    <location>
        <begin position="6"/>
        <end position="63"/>
    </location>
</feature>
<evidence type="ECO:0000259" key="4">
    <source>
        <dbReference type="Pfam" id="PF08279"/>
    </source>
</evidence>
<dbReference type="Gene3D" id="1.10.10.10">
    <property type="entry name" value="Winged helix-like DNA-binding domain superfamily/Winged helix DNA-binding domain"/>
    <property type="match status" value="1"/>
</dbReference>
<evidence type="ECO:0000259" key="3">
    <source>
        <dbReference type="Pfam" id="PF05043"/>
    </source>
</evidence>
<dbReference type="Proteomes" id="UP000628775">
    <property type="component" value="Unassembled WGS sequence"/>
</dbReference>
<evidence type="ECO:0000256" key="2">
    <source>
        <dbReference type="ARBA" id="ARBA00023163"/>
    </source>
</evidence>
<evidence type="ECO:0008006" key="7">
    <source>
        <dbReference type="Google" id="ProtNLM"/>
    </source>
</evidence>
<evidence type="ECO:0000256" key="1">
    <source>
        <dbReference type="ARBA" id="ARBA00023015"/>
    </source>
</evidence>
<dbReference type="InterPro" id="IPR036390">
    <property type="entry name" value="WH_DNA-bd_sf"/>
</dbReference>
<accession>A0A8J2YMM0</accession>
<dbReference type="InterPro" id="IPR036388">
    <property type="entry name" value="WH-like_DNA-bd_sf"/>
</dbReference>
<proteinExistence type="predicted"/>
<reference evidence="5" key="2">
    <citation type="submission" date="2020-09" db="EMBL/GenBank/DDBJ databases">
        <authorList>
            <person name="Sun Q."/>
            <person name="Zhou Y."/>
        </authorList>
    </citation>
    <scope>NUCLEOTIDE SEQUENCE</scope>
    <source>
        <strain evidence="5">CGMCC 1.15371</strain>
    </source>
</reference>
<dbReference type="InterPro" id="IPR007737">
    <property type="entry name" value="Mga_HTH"/>
</dbReference>
<gene>
    <name evidence="5" type="ORF">GCM10011391_35310</name>
</gene>
<dbReference type="InterPro" id="IPR013196">
    <property type="entry name" value="HTH_11"/>
</dbReference>
<evidence type="ECO:0000313" key="6">
    <source>
        <dbReference type="Proteomes" id="UP000628775"/>
    </source>
</evidence>
<dbReference type="RefSeq" id="WP_188697677.1">
    <property type="nucleotide sequence ID" value="NZ_BMIR01000023.1"/>
</dbReference>
<dbReference type="EMBL" id="BMIR01000023">
    <property type="protein sequence ID" value="GGE53341.1"/>
    <property type="molecule type" value="Genomic_DNA"/>
</dbReference>
<dbReference type="PANTHER" id="PTHR30185">
    <property type="entry name" value="CRYPTIC BETA-GLUCOSIDE BGL OPERON ANTITERMINATOR"/>
    <property type="match status" value="1"/>
</dbReference>
<feature type="domain" description="Mga helix-turn-helix" evidence="3">
    <location>
        <begin position="108"/>
        <end position="164"/>
    </location>
</feature>
<dbReference type="AlphaFoldDB" id="A0A8J2YMM0"/>
<dbReference type="Pfam" id="PF05043">
    <property type="entry name" value="Mga"/>
    <property type="match status" value="1"/>
</dbReference>
<dbReference type="InterPro" id="IPR050661">
    <property type="entry name" value="BglG_antiterminators"/>
</dbReference>
<evidence type="ECO:0000313" key="5">
    <source>
        <dbReference type="EMBL" id="GGE53341.1"/>
    </source>
</evidence>
<dbReference type="SUPFAM" id="SSF46785">
    <property type="entry name" value="Winged helix' DNA-binding domain"/>
    <property type="match status" value="1"/>
</dbReference>
<name>A0A8J2YMM0_9BACL</name>
<sequence length="195" mass="23239">MSLDQRSTAILSYLIKAGTYVKAEELVEKFNISRRTVYYDIRKINDWLKENDIYPIQNVRSAGFLLEKRAAREVPNKLETLSTWHYDYSVKERKAWLAIYLMARDRPLYLEHLTEKIRVSRNTTLEDLKGLKAELERFHLKLAFERKSGYVILGDEEDKRKAIVHFLQHVLPNGDWQAFLSKIPMRLNTDRRIYF</sequence>
<keyword evidence="6" id="KW-1185">Reference proteome</keyword>
<comment type="caution">
    <text evidence="5">The sequence shown here is derived from an EMBL/GenBank/DDBJ whole genome shotgun (WGS) entry which is preliminary data.</text>
</comment>